<dbReference type="PANTHER" id="PTHR12369">
    <property type="entry name" value="CHONDROITIN SYNTHASE"/>
    <property type="match status" value="1"/>
</dbReference>
<dbReference type="Pfam" id="PF05679">
    <property type="entry name" value="CHGN"/>
    <property type="match status" value="1"/>
</dbReference>
<evidence type="ECO:0000256" key="3">
    <source>
        <dbReference type="ARBA" id="ARBA00022679"/>
    </source>
</evidence>
<evidence type="ECO:0000256" key="10">
    <source>
        <dbReference type="SAM" id="Coils"/>
    </source>
</evidence>
<dbReference type="InterPro" id="IPR008428">
    <property type="entry name" value="Chond_GalNAc"/>
</dbReference>
<feature type="coiled-coil region" evidence="10">
    <location>
        <begin position="303"/>
        <end position="330"/>
    </location>
</feature>
<dbReference type="GO" id="GO:0032580">
    <property type="term" value="C:Golgi cisterna membrane"/>
    <property type="evidence" value="ECO:0007669"/>
    <property type="project" value="UniProtKB-SubCell"/>
</dbReference>
<dbReference type="InterPro" id="IPR051227">
    <property type="entry name" value="CS_glycosyltransferase"/>
</dbReference>
<gene>
    <name evidence="12" type="ORF">PMAYCL1PPCAC_12747</name>
</gene>
<evidence type="ECO:0000256" key="11">
    <source>
        <dbReference type="SAM" id="MobiDB-lite"/>
    </source>
</evidence>
<reference evidence="13" key="1">
    <citation type="submission" date="2022-10" db="EMBL/GenBank/DDBJ databases">
        <title>Genome assembly of Pristionchus species.</title>
        <authorList>
            <person name="Yoshida K."/>
            <person name="Sommer R.J."/>
        </authorList>
    </citation>
    <scope>NUCLEOTIDE SEQUENCE [LARGE SCALE GENOMIC DNA]</scope>
    <source>
        <strain evidence="13">RS5460</strain>
    </source>
</reference>
<keyword evidence="4 9" id="KW-0812">Transmembrane</keyword>
<keyword evidence="10" id="KW-0175">Coiled coil</keyword>
<feature type="region of interest" description="Disordered" evidence="11">
    <location>
        <begin position="615"/>
        <end position="643"/>
    </location>
</feature>
<evidence type="ECO:0000256" key="8">
    <source>
        <dbReference type="ARBA" id="ARBA00023136"/>
    </source>
</evidence>
<comment type="subcellular location">
    <subcellularLocation>
        <location evidence="1 9">Golgi apparatus</location>
        <location evidence="1 9">Golgi stack membrane</location>
        <topology evidence="1 9">Single-pass type II membrane protein</topology>
    </subcellularLocation>
</comment>
<evidence type="ECO:0000256" key="7">
    <source>
        <dbReference type="ARBA" id="ARBA00023034"/>
    </source>
</evidence>
<name>A0AAN4ZQF6_9BILA</name>
<sequence>MSGARTGLPLLGGLLLGVLINFLLFAPPDESTIACPAASIAEFVDSAEHWVVNQEKTPQSPPADAKQGPQVVRARFAATELGIRERILVLVWAETGRLAVALNGTLAKHVSRVVALADSARLDVETSLLPSLIPFKSNSLHAHTHILNAVFNYTLQENYDWFLIMKESTYINPFLLQEMINKMSWSEKVILGVPDSSNVGRCILEAGILLSNPTMQMLIQQRHVCNNMLAASDEQGMEMCIYAATNVSCRGEHQGQEYRYWHVSGTDAPHEELQRWAMESPSLNSSLSVGSILSTADSSALHDHFIRVEVDKVEAEISQLEEEIEGMGEDLPDGPSWPVGTKPYAHAPNRYQVPVWEYFTSTEIFKNEPNQNVRALEGSDKEDIDEIIEEARRRVEEEEGKRSLEFVRISGGYRQWDAARGMDYMVDLVYRDVDTEEILERRVHLARIIERTTLVNTVPYVKEDADLTIVVPIAEEVEVLPARRLLARQARLCTSPAEENRHTRVVVAVSSRVETKSVVFIQNDLEELKKRCKRSSLEASLLSVSSDTATSLHAAEALDEAIDHFGPQSMFLLLSPYADIQKELLDRARINTIKKFQVFLPIPFIEYHPTIAGMDLKDGEKPDDESTRQRALGTLKDPAPPQRTKGLMVQKEHGRFDPLDFSVVCIYGSDYMEVRPRLMRGKRVDVGSAFLNMPPGIHVLRAIEPALRLRYHRRECDPDLEEEDLLRCTQSRRENLAAKDQLARLVFNKE</sequence>
<evidence type="ECO:0000313" key="13">
    <source>
        <dbReference type="Proteomes" id="UP001328107"/>
    </source>
</evidence>
<dbReference type="GO" id="GO:0047238">
    <property type="term" value="F:glucuronosyl-N-acetylgalactosaminyl-proteoglycan 4-beta-N-acetylgalactosaminyltransferase activity"/>
    <property type="evidence" value="ECO:0007669"/>
    <property type="project" value="TreeGrafter"/>
</dbReference>
<accession>A0AAN4ZQF6</accession>
<evidence type="ECO:0000313" key="12">
    <source>
        <dbReference type="EMBL" id="GMR42552.1"/>
    </source>
</evidence>
<keyword evidence="13" id="KW-1185">Reference proteome</keyword>
<dbReference type="EC" id="2.4.1.-" evidence="9"/>
<dbReference type="PANTHER" id="PTHR12369:SF13">
    <property type="entry name" value="HEXOSYLTRANSFERASE"/>
    <property type="match status" value="1"/>
</dbReference>
<feature type="compositionally biased region" description="Basic and acidic residues" evidence="11">
    <location>
        <begin position="615"/>
        <end position="628"/>
    </location>
</feature>
<evidence type="ECO:0000256" key="1">
    <source>
        <dbReference type="ARBA" id="ARBA00004447"/>
    </source>
</evidence>
<evidence type="ECO:0000256" key="9">
    <source>
        <dbReference type="RuleBase" id="RU364016"/>
    </source>
</evidence>
<keyword evidence="3 9" id="KW-0808">Transferase</keyword>
<protein>
    <recommendedName>
        <fullName evidence="9">Hexosyltransferase</fullName>
        <ecNumber evidence="9">2.4.1.-</ecNumber>
    </recommendedName>
</protein>
<dbReference type="Gene3D" id="3.90.550.50">
    <property type="match status" value="1"/>
</dbReference>
<keyword evidence="6 9" id="KW-1133">Transmembrane helix</keyword>
<evidence type="ECO:0000256" key="5">
    <source>
        <dbReference type="ARBA" id="ARBA00022968"/>
    </source>
</evidence>
<organism evidence="12 13">
    <name type="scientific">Pristionchus mayeri</name>
    <dbReference type="NCBI Taxonomy" id="1317129"/>
    <lineage>
        <taxon>Eukaryota</taxon>
        <taxon>Metazoa</taxon>
        <taxon>Ecdysozoa</taxon>
        <taxon>Nematoda</taxon>
        <taxon>Chromadorea</taxon>
        <taxon>Rhabditida</taxon>
        <taxon>Rhabditina</taxon>
        <taxon>Diplogasteromorpha</taxon>
        <taxon>Diplogasteroidea</taxon>
        <taxon>Neodiplogasteridae</taxon>
        <taxon>Pristionchus</taxon>
    </lineage>
</organism>
<evidence type="ECO:0000256" key="6">
    <source>
        <dbReference type="ARBA" id="ARBA00022989"/>
    </source>
</evidence>
<evidence type="ECO:0000256" key="4">
    <source>
        <dbReference type="ARBA" id="ARBA00022692"/>
    </source>
</evidence>
<evidence type="ECO:0000256" key="2">
    <source>
        <dbReference type="ARBA" id="ARBA00009239"/>
    </source>
</evidence>
<keyword evidence="5 9" id="KW-0735">Signal-anchor</keyword>
<proteinExistence type="inferred from homology"/>
<dbReference type="Proteomes" id="UP001328107">
    <property type="component" value="Unassembled WGS sequence"/>
</dbReference>
<dbReference type="EMBL" id="BTRK01000003">
    <property type="protein sequence ID" value="GMR42552.1"/>
    <property type="molecule type" value="Genomic_DNA"/>
</dbReference>
<comment type="caution">
    <text evidence="12">The sequence shown here is derived from an EMBL/GenBank/DDBJ whole genome shotgun (WGS) entry which is preliminary data.</text>
</comment>
<feature type="transmembrane region" description="Helical" evidence="9">
    <location>
        <begin position="7"/>
        <end position="26"/>
    </location>
</feature>
<keyword evidence="8 9" id="KW-0472">Membrane</keyword>
<keyword evidence="7 9" id="KW-0333">Golgi apparatus</keyword>
<dbReference type="AlphaFoldDB" id="A0AAN4ZQF6"/>
<comment type="similarity">
    <text evidence="2 9">Belongs to the chondroitin N-acetylgalactosaminyltransferase family.</text>
</comment>